<evidence type="ECO:0000313" key="3">
    <source>
        <dbReference type="Proteomes" id="UP000190367"/>
    </source>
</evidence>
<feature type="transmembrane region" description="Helical" evidence="1">
    <location>
        <begin position="266"/>
        <end position="289"/>
    </location>
</feature>
<feature type="transmembrane region" description="Helical" evidence="1">
    <location>
        <begin position="324"/>
        <end position="341"/>
    </location>
</feature>
<feature type="transmembrane region" description="Helical" evidence="1">
    <location>
        <begin position="101"/>
        <end position="119"/>
    </location>
</feature>
<evidence type="ECO:0000256" key="1">
    <source>
        <dbReference type="SAM" id="Phobius"/>
    </source>
</evidence>
<feature type="transmembrane region" description="Helical" evidence="1">
    <location>
        <begin position="12"/>
        <end position="35"/>
    </location>
</feature>
<dbReference type="STRING" id="634771.SAMN04488128_105166"/>
<keyword evidence="1" id="KW-1133">Transmembrane helix</keyword>
<feature type="transmembrane region" description="Helical" evidence="1">
    <location>
        <begin position="228"/>
        <end position="246"/>
    </location>
</feature>
<keyword evidence="1" id="KW-0812">Transmembrane</keyword>
<keyword evidence="1" id="KW-0472">Membrane</keyword>
<dbReference type="RefSeq" id="WP_078671980.1">
    <property type="nucleotide sequence ID" value="NZ_FUWZ01000005.1"/>
</dbReference>
<organism evidence="2 3">
    <name type="scientific">Chitinophaga eiseniae</name>
    <dbReference type="NCBI Taxonomy" id="634771"/>
    <lineage>
        <taxon>Bacteria</taxon>
        <taxon>Pseudomonadati</taxon>
        <taxon>Bacteroidota</taxon>
        <taxon>Chitinophagia</taxon>
        <taxon>Chitinophagales</taxon>
        <taxon>Chitinophagaceae</taxon>
        <taxon>Chitinophaga</taxon>
    </lineage>
</organism>
<dbReference type="OrthoDB" id="630586at2"/>
<keyword evidence="3" id="KW-1185">Reference proteome</keyword>
<proteinExistence type="predicted"/>
<dbReference type="AlphaFoldDB" id="A0A1T4TIN1"/>
<sequence length="373" mass="43797">MRSVTAILQKIFTAQFYIQNTGFFLVLFYLMFGVVDSGSLLPYHRGLMLGFLGNTVFLLLVLALWTLYALKCTGFVMKVLQSQGYEFLYPTMGSMDKNKRLRAWLLVHNAIYLPVWLYAGTAMVVGFRYQYHGAAVCILLFNIAMAVWPVALYDRKLFQPDTFFFTGYLQRWLNRHFTKPPVLYFLYELFTQFPRRILSAKIISAVVLWLTFFLMHQGDYFDLRGLQLGVMVSVLLHLQLLTHHRAFDDTWLNFMENLPISTFRHYIRMAAIYLMMWIPEMVMISVNAYTKTSPLSLLMVFAMALSLLMFFRSLLYFPKMNNELHVRYVLLTCFVVLFMVLGHNEWLAILLLQTLSAIVFFAKYRKYEPHIEP</sequence>
<dbReference type="Proteomes" id="UP000190367">
    <property type="component" value="Unassembled WGS sequence"/>
</dbReference>
<dbReference type="EMBL" id="FUWZ01000005">
    <property type="protein sequence ID" value="SKA40302.1"/>
    <property type="molecule type" value="Genomic_DNA"/>
</dbReference>
<feature type="transmembrane region" description="Helical" evidence="1">
    <location>
        <begin position="295"/>
        <end position="317"/>
    </location>
</feature>
<name>A0A1T4TIN1_9BACT</name>
<feature type="transmembrane region" description="Helical" evidence="1">
    <location>
        <begin position="47"/>
        <end position="70"/>
    </location>
</feature>
<gene>
    <name evidence="2" type="ORF">SAMN04488128_105166</name>
</gene>
<feature type="transmembrane region" description="Helical" evidence="1">
    <location>
        <begin position="198"/>
        <end position="216"/>
    </location>
</feature>
<feature type="transmembrane region" description="Helical" evidence="1">
    <location>
        <begin position="347"/>
        <end position="364"/>
    </location>
</feature>
<evidence type="ECO:0000313" key="2">
    <source>
        <dbReference type="EMBL" id="SKA40302.1"/>
    </source>
</evidence>
<reference evidence="3" key="1">
    <citation type="submission" date="2017-02" db="EMBL/GenBank/DDBJ databases">
        <authorList>
            <person name="Varghese N."/>
            <person name="Submissions S."/>
        </authorList>
    </citation>
    <scope>NUCLEOTIDE SEQUENCE [LARGE SCALE GENOMIC DNA]</scope>
    <source>
        <strain evidence="3">DSM 22224</strain>
    </source>
</reference>
<feature type="transmembrane region" description="Helical" evidence="1">
    <location>
        <begin position="131"/>
        <end position="153"/>
    </location>
</feature>
<protein>
    <submittedName>
        <fullName evidence="2">Uncharacterized protein</fullName>
    </submittedName>
</protein>
<accession>A0A1T4TIN1</accession>